<protein>
    <submittedName>
        <fullName evidence="2">Uncharacterized protein</fullName>
    </submittedName>
</protein>
<evidence type="ECO:0000313" key="3">
    <source>
        <dbReference type="Proteomes" id="UP001189429"/>
    </source>
</evidence>
<proteinExistence type="predicted"/>
<organism evidence="2 3">
    <name type="scientific">Prorocentrum cordatum</name>
    <dbReference type="NCBI Taxonomy" id="2364126"/>
    <lineage>
        <taxon>Eukaryota</taxon>
        <taxon>Sar</taxon>
        <taxon>Alveolata</taxon>
        <taxon>Dinophyceae</taxon>
        <taxon>Prorocentrales</taxon>
        <taxon>Prorocentraceae</taxon>
        <taxon>Prorocentrum</taxon>
    </lineage>
</organism>
<reference evidence="2" key="1">
    <citation type="submission" date="2023-10" db="EMBL/GenBank/DDBJ databases">
        <authorList>
            <person name="Chen Y."/>
            <person name="Shah S."/>
            <person name="Dougan E. K."/>
            <person name="Thang M."/>
            <person name="Chan C."/>
        </authorList>
    </citation>
    <scope>NUCLEOTIDE SEQUENCE [LARGE SCALE GENOMIC DNA]</scope>
</reference>
<feature type="region of interest" description="Disordered" evidence="1">
    <location>
        <begin position="1184"/>
        <end position="1208"/>
    </location>
</feature>
<dbReference type="Proteomes" id="UP001189429">
    <property type="component" value="Unassembled WGS sequence"/>
</dbReference>
<comment type="caution">
    <text evidence="2">The sequence shown here is derived from an EMBL/GenBank/DDBJ whole genome shotgun (WGS) entry which is preliminary data.</text>
</comment>
<accession>A0ABN9V523</accession>
<sequence length="1224" mass="133494">MKSSGGCRGKGGKLGAKSKGKDNVLLAARDDDIMSSMGGGSAMNVKPETTPAAKSRRVSGASSAAAAVISPASAKTPQKAIIDAKPYLTNAGVEAYTDELLEAPHKRGRTECPNTLAKADNNDEFNCKVWGNYSFEWKKVYFPAGPASWDCGPVCDSFAFIGNPGAVIAKCNEDQAFSEVFCSALRSRQHRAFFFPSDVYRSQSFFTRVLKRKRGLTASEFEDHFKQSHEVEGFKLSLVDNPDDPTSKMQVVLVNDTERLADDVGVIVEHGVSRSTTEDGYRLMADNQLVASQGKGFFAEMVRPSGQEDAQYKRCRLQDISYDACVPRPVLSPAGDGEPADGAEAAEAGGDLPLSQEEQQAKQPAKYGYWTKLTKGRWGFVATVACCRADDEDNKDDDDDAASTVSGGAGGQLKFGENFESMLQEKLRATNLTTIASGLNNLGHKRARLKARRDTLSGSSNQVEIDAAGLITKRLALAVYAEDLSKPELLHTLPPDVFETKMTALVSTGMVIPVSLAVEIGNRAASDVGAEIASGYSDDIVGFFKIVLPTALVSVEGEEQLQCPEGELGFDWRDPCGYQIPGDAAAKVVRFESATFSYLLCPLLRSWSTSRTTEQCIGMCQKIDQVLINSMGEDVDEAIQLSVNSAVECLRAAQYVMDPDPLNFKFAADFAALSAAEPPPSDGQWKGLRFYFNERMCETAVFANNVVSIKKTKVNWAKRFLLDLRPSGGMGGIHGESGRVAQVTHPLSVDKIRFATMVLEDQADPIEVMPKLEERIKNMATLRKNSREGATKVLEVKLMAYLEALAVKVKVISDAWRANTVEPSELPSHIEVLKSVQRFLGIAQDCGCFRLAPTITSAIESCKEIGRLMCVEVSKAGFGSIISSIRPEELMNQESRDSFIGKVTDIMRVADLENPFPANVQEAAVNLLQGVYQKMIDNADNLSDDTVGLVGHVMQLLHPSSTQRRDWSVAHRLLGTIVETKTAHRKYIASGADLAARIANGDPDGMVLKLLYSSRKAIEAQFRQLSPSFQQADLITDLLTITEQTIKADALERYLLAKAAANAVWTKPFDDGDENQRSLETAHGGTFDGSDWHGLLVGDNTSAALHKHAQKTLLTLNPAKFNQQANEFKAAFDKAKTEREAFDTSPDTAWEAALEVKLKKAFTTSKEATIIGVMALVRDKNKLQQKCRSERNSGNSSKPNSYQDAHPWVKKHVEDAINLMPLQG</sequence>
<feature type="region of interest" description="Disordered" evidence="1">
    <location>
        <begin position="1"/>
        <end position="22"/>
    </location>
</feature>
<dbReference type="EMBL" id="CAUYUJ010016682">
    <property type="protein sequence ID" value="CAK0867769.1"/>
    <property type="molecule type" value="Genomic_DNA"/>
</dbReference>
<evidence type="ECO:0000256" key="1">
    <source>
        <dbReference type="SAM" id="MobiDB-lite"/>
    </source>
</evidence>
<feature type="compositionally biased region" description="Gly residues" evidence="1">
    <location>
        <begin position="1"/>
        <end position="14"/>
    </location>
</feature>
<keyword evidence="3" id="KW-1185">Reference proteome</keyword>
<name>A0ABN9V523_9DINO</name>
<feature type="compositionally biased region" description="Polar residues" evidence="1">
    <location>
        <begin position="1192"/>
        <end position="1203"/>
    </location>
</feature>
<evidence type="ECO:0000313" key="2">
    <source>
        <dbReference type="EMBL" id="CAK0867769.1"/>
    </source>
</evidence>
<gene>
    <name evidence="2" type="ORF">PCOR1329_LOCUS54627</name>
</gene>